<dbReference type="AlphaFoldDB" id="A0A0F9G9S1"/>
<name>A0A0F9G9S1_9ZZZZ</name>
<protein>
    <submittedName>
        <fullName evidence="1">Uncharacterized protein</fullName>
    </submittedName>
</protein>
<comment type="caution">
    <text evidence="1">The sequence shown here is derived from an EMBL/GenBank/DDBJ whole genome shotgun (WGS) entry which is preliminary data.</text>
</comment>
<accession>A0A0F9G9S1</accession>
<organism evidence="1">
    <name type="scientific">marine sediment metagenome</name>
    <dbReference type="NCBI Taxonomy" id="412755"/>
    <lineage>
        <taxon>unclassified sequences</taxon>
        <taxon>metagenomes</taxon>
        <taxon>ecological metagenomes</taxon>
    </lineage>
</organism>
<dbReference type="EMBL" id="LAZR01029310">
    <property type="protein sequence ID" value="KKL59962.1"/>
    <property type="molecule type" value="Genomic_DNA"/>
</dbReference>
<reference evidence="1" key="1">
    <citation type="journal article" date="2015" name="Nature">
        <title>Complex archaea that bridge the gap between prokaryotes and eukaryotes.</title>
        <authorList>
            <person name="Spang A."/>
            <person name="Saw J.H."/>
            <person name="Jorgensen S.L."/>
            <person name="Zaremba-Niedzwiedzka K."/>
            <person name="Martijn J."/>
            <person name="Lind A.E."/>
            <person name="van Eijk R."/>
            <person name="Schleper C."/>
            <person name="Guy L."/>
            <person name="Ettema T.J."/>
        </authorList>
    </citation>
    <scope>NUCLEOTIDE SEQUENCE</scope>
</reference>
<proteinExistence type="predicted"/>
<sequence>MLGRVHRQLFAEALESGELSKAVEVFSIWDRDAPFGKMLLPPDHSRRWHWMVAIGGRLLRYRHVKFFPVFDHHQYVSAPNKKAGKTGGGLVSVAMLRESVFQHDAVWIERGLVEVAFALRARLSPHPSKHNVPRIPLCCY</sequence>
<evidence type="ECO:0000313" key="1">
    <source>
        <dbReference type="EMBL" id="KKL59962.1"/>
    </source>
</evidence>
<gene>
    <name evidence="1" type="ORF">LCGC14_2210090</name>
</gene>